<dbReference type="GO" id="GO:0006598">
    <property type="term" value="P:polyamine catabolic process"/>
    <property type="evidence" value="ECO:0007669"/>
    <property type="project" value="TreeGrafter"/>
</dbReference>
<dbReference type="PANTHER" id="PTHR43720:SF2">
    <property type="entry name" value="2-AMINOMUCONIC SEMIALDEHYDE DEHYDROGENASE"/>
    <property type="match status" value="1"/>
</dbReference>
<name>W6MM70_9ASCO</name>
<reference evidence="7" key="1">
    <citation type="submission" date="2013-12" db="EMBL/GenBank/DDBJ databases">
        <authorList>
            <person name="Genoscope - CEA"/>
        </authorList>
    </citation>
    <scope>NUCLEOTIDE SEQUENCE</scope>
    <source>
        <strain evidence="7">CBS 1993</strain>
    </source>
</reference>
<evidence type="ECO:0000313" key="8">
    <source>
        <dbReference type="Proteomes" id="UP000019384"/>
    </source>
</evidence>
<dbReference type="InterPro" id="IPR029510">
    <property type="entry name" value="Ald_DH_CS_GLU"/>
</dbReference>
<dbReference type="RefSeq" id="XP_022459614.1">
    <property type="nucleotide sequence ID" value="XM_022602031.1"/>
</dbReference>
<organism evidence="7 8">
    <name type="scientific">Kuraishia capsulata CBS 1993</name>
    <dbReference type="NCBI Taxonomy" id="1382522"/>
    <lineage>
        <taxon>Eukaryota</taxon>
        <taxon>Fungi</taxon>
        <taxon>Dikarya</taxon>
        <taxon>Ascomycota</taxon>
        <taxon>Saccharomycotina</taxon>
        <taxon>Pichiomycetes</taxon>
        <taxon>Pichiales</taxon>
        <taxon>Pichiaceae</taxon>
        <taxon>Kuraishia</taxon>
    </lineage>
</organism>
<evidence type="ECO:0000256" key="3">
    <source>
        <dbReference type="ARBA" id="ARBA00023027"/>
    </source>
</evidence>
<protein>
    <recommendedName>
        <fullName evidence="6">Aldehyde dehydrogenase domain-containing protein</fullName>
    </recommendedName>
</protein>
<dbReference type="PROSITE" id="PS00687">
    <property type="entry name" value="ALDEHYDE_DEHYDR_GLU"/>
    <property type="match status" value="1"/>
</dbReference>
<dbReference type="FunFam" id="3.40.605.10:FF:000050">
    <property type="entry name" value="Aldehyde dehydrogenase, mitochondrial"/>
    <property type="match status" value="1"/>
</dbReference>
<feature type="active site" evidence="4">
    <location>
        <position position="266"/>
    </location>
</feature>
<dbReference type="Proteomes" id="UP000019384">
    <property type="component" value="Unassembled WGS sequence"/>
</dbReference>
<gene>
    <name evidence="7" type="ORF">KUCA_T00003600001</name>
</gene>
<keyword evidence="2 5" id="KW-0560">Oxidoreductase</keyword>
<dbReference type="InterPro" id="IPR016163">
    <property type="entry name" value="Ald_DH_C"/>
</dbReference>
<dbReference type="FunFam" id="3.40.309.10:FF:000012">
    <property type="entry name" value="Betaine aldehyde dehydrogenase"/>
    <property type="match status" value="1"/>
</dbReference>
<dbReference type="GeneID" id="34521002"/>
<dbReference type="EMBL" id="HG793128">
    <property type="protein sequence ID" value="CDK27621.1"/>
    <property type="molecule type" value="Genomic_DNA"/>
</dbReference>
<dbReference type="FunFam" id="3.40.605.10:FF:000026">
    <property type="entry name" value="Aldehyde dehydrogenase, putative"/>
    <property type="match status" value="1"/>
</dbReference>
<dbReference type="GO" id="GO:0004029">
    <property type="term" value="F:aldehyde dehydrogenase (NAD+) activity"/>
    <property type="evidence" value="ECO:0007669"/>
    <property type="project" value="TreeGrafter"/>
</dbReference>
<dbReference type="InterPro" id="IPR015590">
    <property type="entry name" value="Aldehyde_DH_dom"/>
</dbReference>
<dbReference type="Gene3D" id="3.40.309.10">
    <property type="entry name" value="Aldehyde Dehydrogenase, Chain A, domain 2"/>
    <property type="match status" value="1"/>
</dbReference>
<dbReference type="SUPFAM" id="SSF53720">
    <property type="entry name" value="ALDH-like"/>
    <property type="match status" value="1"/>
</dbReference>
<keyword evidence="8" id="KW-1185">Reference proteome</keyword>
<evidence type="ECO:0000256" key="1">
    <source>
        <dbReference type="ARBA" id="ARBA00009986"/>
    </source>
</evidence>
<feature type="domain" description="Aldehyde dehydrogenase" evidence="6">
    <location>
        <begin position="32"/>
        <end position="493"/>
    </location>
</feature>
<dbReference type="InterPro" id="IPR016162">
    <property type="entry name" value="Ald_DH_N"/>
</dbReference>
<dbReference type="Pfam" id="PF00171">
    <property type="entry name" value="Aldedh"/>
    <property type="match status" value="1"/>
</dbReference>
<dbReference type="OrthoDB" id="310895at2759"/>
<evidence type="ECO:0000256" key="2">
    <source>
        <dbReference type="ARBA" id="ARBA00023002"/>
    </source>
</evidence>
<dbReference type="STRING" id="1382522.W6MM70"/>
<sequence length="501" mass="54374">MSIPLETTITLPNGKTYVQPTGLFINNEFVASIDKETLVSVNPATGEDIATVYAASEKDVDAAVKAGRECFENVWSSVSGTEKGKLMLKLVALMEKHAELLSDVEAMDSGKPRFTNAIYDINHCIDVVRYYAGWCDKSHGKQIPATEDKLIYTIHEPYGVCGQIIPWNYPLAMAIWKIAPAIASGNVVVMKSSENTPLSLYMLCNLVKEAGFPPGVINVITGLGRVCGSALASHLDVDKVSFTGSTLVGQTIQKLASANLKAVTMECGGKSALVVFDDARLDQAVKWAAFGIMYNMGQICTAASRVYVHSSIYDEFVSKLKAHVEEIYLQGDPFAENTQVGPQVSKVQQQRVLGYIESGKAEGATLVTGGGVPKGFNEKSCFVQPTIFADVTQSMKIVQEEIFGPVVVVSKFETEADALRLANDSSYGLGAYVFTENLRRAHVFARKVQSGQVWINCTNSSDFRAPFGGVKMSGFGRELGEYGLSMYTQSKAVHVNLTRDL</sequence>
<dbReference type="InterPro" id="IPR016161">
    <property type="entry name" value="Ald_DH/histidinol_DH"/>
</dbReference>
<keyword evidence="3" id="KW-0520">NAD</keyword>
<evidence type="ECO:0000256" key="5">
    <source>
        <dbReference type="RuleBase" id="RU003345"/>
    </source>
</evidence>
<proteinExistence type="inferred from homology"/>
<dbReference type="Gene3D" id="3.40.605.10">
    <property type="entry name" value="Aldehyde Dehydrogenase, Chain A, domain 1"/>
    <property type="match status" value="1"/>
</dbReference>
<evidence type="ECO:0000259" key="6">
    <source>
        <dbReference type="Pfam" id="PF00171"/>
    </source>
</evidence>
<comment type="similarity">
    <text evidence="1 5">Belongs to the aldehyde dehydrogenase family.</text>
</comment>
<dbReference type="AlphaFoldDB" id="W6MM70"/>
<dbReference type="HOGENOM" id="CLU_005391_0_0_1"/>
<reference evidence="7" key="2">
    <citation type="submission" date="2014-02" db="EMBL/GenBank/DDBJ databases">
        <title>Complete DNA sequence of /Kuraishia capsulata/ illustrates novel genomic features among budding yeasts (/Saccharomycotina/).</title>
        <authorList>
            <person name="Morales L."/>
            <person name="Noel B."/>
            <person name="Porcel B."/>
            <person name="Marcet-Houben M."/>
            <person name="Hullo M-F."/>
            <person name="Sacerdot C."/>
            <person name="Tekaia F."/>
            <person name="Leh-Louis V."/>
            <person name="Despons L."/>
            <person name="Khanna V."/>
            <person name="Aury J-M."/>
            <person name="Barbe V."/>
            <person name="Couloux A."/>
            <person name="Labadie K."/>
            <person name="Pelletier E."/>
            <person name="Souciet J-L."/>
            <person name="Boekhout T."/>
            <person name="Gabaldon T."/>
            <person name="Wincker P."/>
            <person name="Dujon B."/>
        </authorList>
    </citation>
    <scope>NUCLEOTIDE SEQUENCE</scope>
    <source>
        <strain evidence="7">CBS 1993</strain>
    </source>
</reference>
<accession>W6MM70</accession>
<evidence type="ECO:0000313" key="7">
    <source>
        <dbReference type="EMBL" id="CDK27621.1"/>
    </source>
</evidence>
<dbReference type="PANTHER" id="PTHR43720">
    <property type="entry name" value="2-AMINOMUCONIC SEMIALDEHYDE DEHYDROGENASE"/>
    <property type="match status" value="1"/>
</dbReference>
<evidence type="ECO:0000256" key="4">
    <source>
        <dbReference type="PROSITE-ProRule" id="PRU10007"/>
    </source>
</evidence>
<dbReference type="GO" id="GO:0046394">
    <property type="term" value="P:carboxylic acid biosynthetic process"/>
    <property type="evidence" value="ECO:0007669"/>
    <property type="project" value="UniProtKB-ARBA"/>
</dbReference>